<keyword evidence="5" id="KW-1185">Reference proteome</keyword>
<sequence length="323" mass="37160">MRRLVCLTLNKKTIYLTLFIILLVFMTATLWTYSEPKMLAYEHSLCSSPMKPIEVASCHRVQCPKKPIVTVRQLGRLGNQMWEYISVWAVAKVTDHEPYIPGCLIQTLEKIFQNLTVPPLSCIANCTLETYPVEGKVDNLTLLDGNILLQNYVQLPEYVVPLLNDVKQIFQFKEHIVKESQRLLQKASDGEKNVVYVGVHVRRTDYSEYLKRKYNASLVKSEFFLKQMNYFRIKYKSVMFVVLSDEPKWCEDELADDDVVVMKNNSPEQDLAIMAACNHSIIDYGTYGVWGAILAGGDTFVYNLKWDLAIKMASLLPDWHIVV</sequence>
<reference evidence="4 5" key="1">
    <citation type="submission" date="2017-12" db="EMBL/GenBank/DDBJ databases">
        <title>Hemimetabolous genomes reveal molecular basis of termite eusociality.</title>
        <authorList>
            <person name="Harrison M.C."/>
            <person name="Jongepier E."/>
            <person name="Robertson H.M."/>
            <person name="Arning N."/>
            <person name="Bitard-Feildel T."/>
            <person name="Chao H."/>
            <person name="Childers C.P."/>
            <person name="Dinh H."/>
            <person name="Doddapaneni H."/>
            <person name="Dugan S."/>
            <person name="Gowin J."/>
            <person name="Greiner C."/>
            <person name="Han Y."/>
            <person name="Hu H."/>
            <person name="Hughes D.S.T."/>
            <person name="Huylmans A.-K."/>
            <person name="Kemena C."/>
            <person name="Kremer L.P.M."/>
            <person name="Lee S.L."/>
            <person name="Lopez-Ezquerra A."/>
            <person name="Mallet L."/>
            <person name="Monroy-Kuhn J.M."/>
            <person name="Moser A."/>
            <person name="Murali S.C."/>
            <person name="Muzny D.M."/>
            <person name="Otani S."/>
            <person name="Piulachs M.-D."/>
            <person name="Poelchau M."/>
            <person name="Qu J."/>
            <person name="Schaub F."/>
            <person name="Wada-Katsumata A."/>
            <person name="Worley K.C."/>
            <person name="Xie Q."/>
            <person name="Ylla G."/>
            <person name="Poulsen M."/>
            <person name="Gibbs R.A."/>
            <person name="Schal C."/>
            <person name="Richards S."/>
            <person name="Belles X."/>
            <person name="Korb J."/>
            <person name="Bornberg-Bauer E."/>
        </authorList>
    </citation>
    <scope>NUCLEOTIDE SEQUENCE [LARGE SCALE GENOMIC DNA]</scope>
    <source>
        <tissue evidence="4">Whole body</tissue>
    </source>
</reference>
<proteinExistence type="inferred from homology"/>
<evidence type="ECO:0000256" key="3">
    <source>
        <dbReference type="RuleBase" id="RU363129"/>
    </source>
</evidence>
<dbReference type="PANTHER" id="PTHR11927">
    <property type="entry name" value="GALACTOSIDE 2-L-FUCOSYLTRANSFERASE"/>
    <property type="match status" value="1"/>
</dbReference>
<dbReference type="EMBL" id="NEVH01012566">
    <property type="protein sequence ID" value="PNF30201.1"/>
    <property type="molecule type" value="Genomic_DNA"/>
</dbReference>
<comment type="pathway">
    <text evidence="3">Protein modification; protein glycosylation.</text>
</comment>
<dbReference type="EMBL" id="NEVH01012566">
    <property type="protein sequence ID" value="PNF30202.1"/>
    <property type="molecule type" value="Genomic_DNA"/>
</dbReference>
<keyword evidence="3" id="KW-0325">Glycoprotein</keyword>
<dbReference type="GO" id="GO:0032580">
    <property type="term" value="C:Golgi cisterna membrane"/>
    <property type="evidence" value="ECO:0007669"/>
    <property type="project" value="UniProtKB-SubCell"/>
</dbReference>
<dbReference type="GO" id="GO:0005975">
    <property type="term" value="P:carbohydrate metabolic process"/>
    <property type="evidence" value="ECO:0007669"/>
    <property type="project" value="InterPro"/>
</dbReference>
<accession>A0A2J7QNP4</accession>
<feature type="transmembrane region" description="Helical" evidence="3">
    <location>
        <begin position="12"/>
        <end position="33"/>
    </location>
</feature>
<dbReference type="InterPro" id="IPR002516">
    <property type="entry name" value="Glyco_trans_11"/>
</dbReference>
<protein>
    <recommendedName>
        <fullName evidence="3">L-Fucosyltransferase</fullName>
        <ecNumber evidence="3">2.4.1.-</ecNumber>
    </recommendedName>
</protein>
<organism evidence="4 5">
    <name type="scientific">Cryptotermes secundus</name>
    <dbReference type="NCBI Taxonomy" id="105785"/>
    <lineage>
        <taxon>Eukaryota</taxon>
        <taxon>Metazoa</taxon>
        <taxon>Ecdysozoa</taxon>
        <taxon>Arthropoda</taxon>
        <taxon>Hexapoda</taxon>
        <taxon>Insecta</taxon>
        <taxon>Pterygota</taxon>
        <taxon>Neoptera</taxon>
        <taxon>Polyneoptera</taxon>
        <taxon>Dictyoptera</taxon>
        <taxon>Blattodea</taxon>
        <taxon>Blattoidea</taxon>
        <taxon>Termitoidae</taxon>
        <taxon>Kalotermitidae</taxon>
        <taxon>Cryptotermitinae</taxon>
        <taxon>Cryptotermes</taxon>
    </lineage>
</organism>
<keyword evidence="1 3" id="KW-0328">Glycosyltransferase</keyword>
<comment type="subcellular location">
    <subcellularLocation>
        <location evidence="3">Golgi apparatus</location>
        <location evidence="3">Golgi stack membrane</location>
        <topology evidence="3">Single-pass type II membrane protein</topology>
    </subcellularLocation>
</comment>
<dbReference type="Pfam" id="PF01531">
    <property type="entry name" value="Glyco_transf_11"/>
    <property type="match status" value="1"/>
</dbReference>
<dbReference type="UniPathway" id="UPA00378"/>
<dbReference type="STRING" id="105785.A0A2J7QNP4"/>
<evidence type="ECO:0000256" key="2">
    <source>
        <dbReference type="ARBA" id="ARBA00022679"/>
    </source>
</evidence>
<dbReference type="GO" id="GO:0008107">
    <property type="term" value="F:galactoside 2-alpha-L-fucosyltransferase activity"/>
    <property type="evidence" value="ECO:0007669"/>
    <property type="project" value="InterPro"/>
</dbReference>
<dbReference type="Proteomes" id="UP000235965">
    <property type="component" value="Unassembled WGS sequence"/>
</dbReference>
<dbReference type="AlphaFoldDB" id="A0A2J7QNP4"/>
<evidence type="ECO:0000313" key="5">
    <source>
        <dbReference type="Proteomes" id="UP000235965"/>
    </source>
</evidence>
<dbReference type="OrthoDB" id="3226at2759"/>
<dbReference type="EC" id="2.4.1.-" evidence="3"/>
<keyword evidence="2 3" id="KW-0808">Transferase</keyword>
<name>A0A2J7QNP4_9NEOP</name>
<dbReference type="EMBL" id="NEVH01012566">
    <property type="protein sequence ID" value="PNF30203.1"/>
    <property type="molecule type" value="Genomic_DNA"/>
</dbReference>
<dbReference type="CDD" id="cd11301">
    <property type="entry name" value="Fut1_Fut2_like"/>
    <property type="match status" value="1"/>
</dbReference>
<evidence type="ECO:0000256" key="1">
    <source>
        <dbReference type="ARBA" id="ARBA00022676"/>
    </source>
</evidence>
<keyword evidence="3" id="KW-0735">Signal-anchor</keyword>
<comment type="similarity">
    <text evidence="3">Belongs to the glycosyltransferase 11 family.</text>
</comment>
<dbReference type="PANTHER" id="PTHR11927:SF9">
    <property type="entry name" value="L-FUCOSYLTRANSFERASE"/>
    <property type="match status" value="1"/>
</dbReference>
<keyword evidence="3" id="KW-0333">Golgi apparatus</keyword>
<keyword evidence="3" id="KW-0472">Membrane</keyword>
<comment type="caution">
    <text evidence="4">The sequence shown here is derived from an EMBL/GenBank/DDBJ whole genome shotgun (WGS) entry which is preliminary data.</text>
</comment>
<evidence type="ECO:0000313" key="4">
    <source>
        <dbReference type="EMBL" id="PNF30202.1"/>
    </source>
</evidence>
<keyword evidence="3" id="KW-1133">Transmembrane helix</keyword>
<gene>
    <name evidence="4" type="ORF">B7P43_G08416</name>
</gene>
<keyword evidence="3" id="KW-0812">Transmembrane</keyword>
<dbReference type="InParanoid" id="A0A2J7QNP4"/>